<dbReference type="RefSeq" id="WP_098514037.1">
    <property type="nucleotide sequence ID" value="NZ_PDJK01000002.1"/>
</dbReference>
<keyword evidence="2" id="KW-1185">Reference proteome</keyword>
<dbReference type="EMBL" id="PDJK01000002">
    <property type="protein sequence ID" value="PFG50279.1"/>
    <property type="molecule type" value="Genomic_DNA"/>
</dbReference>
<reference evidence="1 2" key="1">
    <citation type="submission" date="2017-10" db="EMBL/GenBank/DDBJ databases">
        <title>Sequencing the genomes of 1000 actinobacteria strains.</title>
        <authorList>
            <person name="Klenk H.-P."/>
        </authorList>
    </citation>
    <scope>NUCLEOTIDE SEQUENCE [LARGE SCALE GENOMIC DNA]</scope>
    <source>
        <strain evidence="1 2">DSM 46092</strain>
    </source>
</reference>
<protein>
    <submittedName>
        <fullName evidence="1">Uncharacterized protein</fullName>
    </submittedName>
</protein>
<evidence type="ECO:0000313" key="1">
    <source>
        <dbReference type="EMBL" id="PFG50279.1"/>
    </source>
</evidence>
<gene>
    <name evidence="1" type="ORF">ATK36_5494</name>
</gene>
<name>A0A2A9FIM5_9PSEU</name>
<dbReference type="Proteomes" id="UP000243542">
    <property type="component" value="Unassembled WGS sequence"/>
</dbReference>
<comment type="caution">
    <text evidence="1">The sequence shown here is derived from an EMBL/GenBank/DDBJ whole genome shotgun (WGS) entry which is preliminary data.</text>
</comment>
<proteinExistence type="predicted"/>
<evidence type="ECO:0000313" key="2">
    <source>
        <dbReference type="Proteomes" id="UP000243542"/>
    </source>
</evidence>
<sequence>MPGATLGRDHLARDLVDLPPWQLGVTFMKPCARKLFAVAAVRFAHSVKSLVGPVNTFSQLPRVGDFLCSWRLCLFRVSVSGERAAAG</sequence>
<accession>A0A2A9FIM5</accession>
<organism evidence="1 2">
    <name type="scientific">Amycolatopsis sulphurea</name>
    <dbReference type="NCBI Taxonomy" id="76022"/>
    <lineage>
        <taxon>Bacteria</taxon>
        <taxon>Bacillati</taxon>
        <taxon>Actinomycetota</taxon>
        <taxon>Actinomycetes</taxon>
        <taxon>Pseudonocardiales</taxon>
        <taxon>Pseudonocardiaceae</taxon>
        <taxon>Amycolatopsis</taxon>
    </lineage>
</organism>
<dbReference type="AlphaFoldDB" id="A0A2A9FIM5"/>